<dbReference type="EMBL" id="CP029550">
    <property type="protein sequence ID" value="AWN43803.1"/>
    <property type="molecule type" value="Genomic_DNA"/>
</dbReference>
<gene>
    <name evidence="1" type="ORF">DK389_28895</name>
</gene>
<name>A0A2U8WCJ3_9HYPH</name>
<dbReference type="KEGG" id="mets:DK389_28895"/>
<reference evidence="2" key="1">
    <citation type="submission" date="2018-05" db="EMBL/GenBank/DDBJ databases">
        <title>Complete Genome Sequence of Methylobacterium sp. 17SD2-17.</title>
        <authorList>
            <person name="Srinivasan S."/>
        </authorList>
    </citation>
    <scope>NUCLEOTIDE SEQUENCE [LARGE SCALE GENOMIC DNA]</scope>
    <source>
        <strain evidence="2">17SD2-17</strain>
    </source>
</reference>
<dbReference type="Proteomes" id="UP000245926">
    <property type="component" value="Chromosome"/>
</dbReference>
<protein>
    <submittedName>
        <fullName evidence="1">Uncharacterized protein</fullName>
    </submittedName>
</protein>
<evidence type="ECO:0000313" key="2">
    <source>
        <dbReference type="Proteomes" id="UP000245926"/>
    </source>
</evidence>
<dbReference type="AlphaFoldDB" id="A0A2U8WCJ3"/>
<keyword evidence="2" id="KW-1185">Reference proteome</keyword>
<dbReference type="OrthoDB" id="7220707at2"/>
<evidence type="ECO:0000313" key="1">
    <source>
        <dbReference type="EMBL" id="AWN43803.1"/>
    </source>
</evidence>
<proteinExistence type="predicted"/>
<sequence length="98" mass="10615">MRSETIEEAPVASQAESKKTYYVVQSFSEEAAGLRMDAPIQALTEASALKTAERLSERKVSVLAFARTGDPATGEFDEPVVLASYGRPIGDSMEDLPF</sequence>
<organism evidence="1 2">
    <name type="scientific">Methylobacterium durans</name>
    <dbReference type="NCBI Taxonomy" id="2202825"/>
    <lineage>
        <taxon>Bacteria</taxon>
        <taxon>Pseudomonadati</taxon>
        <taxon>Pseudomonadota</taxon>
        <taxon>Alphaproteobacteria</taxon>
        <taxon>Hyphomicrobiales</taxon>
        <taxon>Methylobacteriaceae</taxon>
        <taxon>Methylobacterium</taxon>
    </lineage>
</organism>
<accession>A0A2U8WCJ3</accession>